<reference evidence="1 2" key="1">
    <citation type="submission" date="2016-08" db="EMBL/GenBank/DDBJ databases">
        <title>Draft genome of Fabibacter sp. strain SK-8.</title>
        <authorList>
            <person name="Wong S.-K."/>
            <person name="Hamasaki K."/>
            <person name="Yoshizawa S."/>
        </authorList>
    </citation>
    <scope>NUCLEOTIDE SEQUENCE [LARGE SCALE GENOMIC DNA]</scope>
    <source>
        <strain evidence="1 2">SK-8</strain>
    </source>
</reference>
<dbReference type="EMBL" id="MDGQ01000003">
    <property type="protein sequence ID" value="OEK06924.1"/>
    <property type="molecule type" value="Genomic_DNA"/>
</dbReference>
<organism evidence="1 2">
    <name type="scientific">Roseivirga misakiensis</name>
    <dbReference type="NCBI Taxonomy" id="1563681"/>
    <lineage>
        <taxon>Bacteria</taxon>
        <taxon>Pseudomonadati</taxon>
        <taxon>Bacteroidota</taxon>
        <taxon>Cytophagia</taxon>
        <taxon>Cytophagales</taxon>
        <taxon>Roseivirgaceae</taxon>
        <taxon>Roseivirga</taxon>
    </lineage>
</organism>
<comment type="caution">
    <text evidence="1">The sequence shown here is derived from an EMBL/GenBank/DDBJ whole genome shotgun (WGS) entry which is preliminary data.</text>
</comment>
<sequence length="65" mass="8333">MYKKFEFFLSLILSEILVKPYFFCRDILTVFRQKKESKIWLIFFPQFRFFIHRLYQNCYNHLIKR</sequence>
<protein>
    <submittedName>
        <fullName evidence="1">Uncharacterized protein</fullName>
    </submittedName>
</protein>
<dbReference type="STRING" id="1563681.BFP71_04520"/>
<dbReference type="Proteomes" id="UP000095552">
    <property type="component" value="Unassembled WGS sequence"/>
</dbReference>
<accession>A0A1E5T6A4</accession>
<keyword evidence="2" id="KW-1185">Reference proteome</keyword>
<evidence type="ECO:0000313" key="2">
    <source>
        <dbReference type="Proteomes" id="UP000095552"/>
    </source>
</evidence>
<proteinExistence type="predicted"/>
<evidence type="ECO:0000313" key="1">
    <source>
        <dbReference type="EMBL" id="OEK06924.1"/>
    </source>
</evidence>
<dbReference type="AlphaFoldDB" id="A0A1E5T6A4"/>
<name>A0A1E5T6A4_9BACT</name>
<gene>
    <name evidence="1" type="ORF">BFP71_04520</name>
</gene>